<protein>
    <submittedName>
        <fullName evidence="1">Uncharacterized protein</fullName>
    </submittedName>
</protein>
<dbReference type="Proteomes" id="UP000283458">
    <property type="component" value="Unassembled WGS sequence"/>
</dbReference>
<gene>
    <name evidence="1" type="ORF">D3877_00640</name>
</gene>
<sequence length="238" mass="26020">MVTTHRLFADAWLDALSVETPPDAAALVIDAALTRVDEALDQFRIRVQEAERGGDPARVAPLLRAETAILPDAAATADDAVHAVMQRVAFKRRALLPLFPPLLERLRVAHGAAAVVCARTRWRLMARRALADPGGPSSPIHGHGTRYVKSDRFDARAVESLPPGDRVRADRALKRLGESPIPVELDFRPLELGGVAVAGLWSVKAGGSNRFILRQEQDRRGPFFIVEDVGPWRDEVAV</sequence>
<dbReference type="AlphaFoldDB" id="A0A418VZN8"/>
<keyword evidence="2" id="KW-1185">Reference proteome</keyword>
<reference evidence="1 2" key="1">
    <citation type="submission" date="2018-09" db="EMBL/GenBank/DDBJ databases">
        <authorList>
            <person name="Zhu H."/>
        </authorList>
    </citation>
    <scope>NUCLEOTIDE SEQUENCE [LARGE SCALE GENOMIC DNA]</scope>
    <source>
        <strain evidence="1 2">K2W22B-5</strain>
    </source>
</reference>
<comment type="caution">
    <text evidence="1">The sequence shown here is derived from an EMBL/GenBank/DDBJ whole genome shotgun (WGS) entry which is preliminary data.</text>
</comment>
<dbReference type="RefSeq" id="WP_119828883.1">
    <property type="nucleotide sequence ID" value="NZ_QYUL01000001.1"/>
</dbReference>
<evidence type="ECO:0000313" key="2">
    <source>
        <dbReference type="Proteomes" id="UP000283458"/>
    </source>
</evidence>
<name>A0A418VZN8_9PROT</name>
<dbReference type="OrthoDB" id="7301532at2"/>
<organism evidence="1 2">
    <name type="scientific">Azospirillum cavernae</name>
    <dbReference type="NCBI Taxonomy" id="2320860"/>
    <lineage>
        <taxon>Bacteria</taxon>
        <taxon>Pseudomonadati</taxon>
        <taxon>Pseudomonadota</taxon>
        <taxon>Alphaproteobacteria</taxon>
        <taxon>Rhodospirillales</taxon>
        <taxon>Azospirillaceae</taxon>
        <taxon>Azospirillum</taxon>
    </lineage>
</organism>
<proteinExistence type="predicted"/>
<accession>A0A418VZN8</accession>
<evidence type="ECO:0000313" key="1">
    <source>
        <dbReference type="EMBL" id="RJF83242.1"/>
    </source>
</evidence>
<dbReference type="EMBL" id="QYUL01000001">
    <property type="protein sequence ID" value="RJF83242.1"/>
    <property type="molecule type" value="Genomic_DNA"/>
</dbReference>